<evidence type="ECO:0000313" key="4">
    <source>
        <dbReference type="EMBL" id="OLQ02343.1"/>
    </source>
</evidence>
<reference evidence="4 5" key="1">
    <citation type="submission" date="2016-02" db="EMBL/GenBank/DDBJ databases">
        <title>Genome analysis of coral dinoflagellate symbionts highlights evolutionary adaptations to a symbiotic lifestyle.</title>
        <authorList>
            <person name="Aranda M."/>
            <person name="Li Y."/>
            <person name="Liew Y.J."/>
            <person name="Baumgarten S."/>
            <person name="Simakov O."/>
            <person name="Wilson M."/>
            <person name="Piel J."/>
            <person name="Ashoor H."/>
            <person name="Bougouffa S."/>
            <person name="Bajic V.B."/>
            <person name="Ryu T."/>
            <person name="Ravasi T."/>
            <person name="Bayer T."/>
            <person name="Micklem G."/>
            <person name="Kim H."/>
            <person name="Bhak J."/>
            <person name="Lajeunesse T.C."/>
            <person name="Voolstra C.R."/>
        </authorList>
    </citation>
    <scope>NUCLEOTIDE SEQUENCE [LARGE SCALE GENOMIC DNA]</scope>
    <source>
        <strain evidence="4 5">CCMP2467</strain>
    </source>
</reference>
<dbReference type="Gene3D" id="1.10.238.10">
    <property type="entry name" value="EF-hand"/>
    <property type="match status" value="1"/>
</dbReference>
<comment type="caution">
    <text evidence="4">The sequence shown here is derived from an EMBL/GenBank/DDBJ whole genome shotgun (WGS) entry which is preliminary data.</text>
</comment>
<dbReference type="Pfam" id="PF13405">
    <property type="entry name" value="EF-hand_6"/>
    <property type="match status" value="1"/>
</dbReference>
<accession>A0A1Q9E4L5</accession>
<evidence type="ECO:0000256" key="2">
    <source>
        <dbReference type="SAM" id="MobiDB-lite"/>
    </source>
</evidence>
<dbReference type="InterPro" id="IPR002048">
    <property type="entry name" value="EF_hand_dom"/>
</dbReference>
<evidence type="ECO:0000313" key="5">
    <source>
        <dbReference type="Proteomes" id="UP000186817"/>
    </source>
</evidence>
<dbReference type="PROSITE" id="PS00018">
    <property type="entry name" value="EF_HAND_1"/>
    <property type="match status" value="1"/>
</dbReference>
<sequence length="494" mass="56205">MQEASDTRYDGRRVTADLDDKQERNKRRKLKAKVKDKEEEKRPHLGFKVYDKTQLKTVNRKLLRAATTKIFQAAKSLTRRALQPKRPSNLKPTYSLHCSSFFWGYLLGDGAICSQGEGYCLEFREKFYGGHIWSLQRFEVDEKLKELEDLEDLPPPPAALRRKESVSMMRRFSRQISDDEPEIVAMRLGSRKAVTATDFDARTRRALAAGDLLGVWGRGESRDSRMSSKATANVPKADVWDTYQRADDAKSDQLMENLKKDPTEDIFELLTFLGCVFLDRVEVRALMDARPLFTSSSDGPEPPLELALDGLMPAEDKTTKYDYMAFDDFESFMVELGENGEDGSMLAGPPVLSLSSSAVSRRPAATDQSAELIARAELMLQVIFDRFDEDGSGTISIEELREMLHYLGFMPNRRMIQDFDQLVLFLLVYRRREGFCRAEAQYSDGDPPLMPVSMLGAALKQAFGRQVHDFAAKVQEQLQKGILVWQKKLALFLL</sequence>
<dbReference type="SUPFAM" id="SSF47473">
    <property type="entry name" value="EF-hand"/>
    <property type="match status" value="1"/>
</dbReference>
<dbReference type="GO" id="GO:0005509">
    <property type="term" value="F:calcium ion binding"/>
    <property type="evidence" value="ECO:0007669"/>
    <property type="project" value="InterPro"/>
</dbReference>
<keyword evidence="5" id="KW-1185">Reference proteome</keyword>
<name>A0A1Q9E4L5_SYMMI</name>
<proteinExistence type="predicted"/>
<dbReference type="Proteomes" id="UP000186817">
    <property type="component" value="Unassembled WGS sequence"/>
</dbReference>
<evidence type="ECO:0000259" key="3">
    <source>
        <dbReference type="PROSITE" id="PS50222"/>
    </source>
</evidence>
<protein>
    <recommendedName>
        <fullName evidence="3">EF-hand domain-containing protein</fullName>
    </recommendedName>
</protein>
<feature type="compositionally biased region" description="Basic and acidic residues" evidence="2">
    <location>
        <begin position="1"/>
        <end position="23"/>
    </location>
</feature>
<feature type="region of interest" description="Disordered" evidence="2">
    <location>
        <begin position="1"/>
        <end position="41"/>
    </location>
</feature>
<dbReference type="OrthoDB" id="439233at2759"/>
<feature type="domain" description="EF-hand" evidence="3">
    <location>
        <begin position="375"/>
        <end position="410"/>
    </location>
</feature>
<dbReference type="PROSITE" id="PS50222">
    <property type="entry name" value="EF_HAND_2"/>
    <property type="match status" value="1"/>
</dbReference>
<gene>
    <name evidence="4" type="ORF">AK812_SmicGene14832</name>
</gene>
<organism evidence="4 5">
    <name type="scientific">Symbiodinium microadriaticum</name>
    <name type="common">Dinoflagellate</name>
    <name type="synonym">Zooxanthella microadriatica</name>
    <dbReference type="NCBI Taxonomy" id="2951"/>
    <lineage>
        <taxon>Eukaryota</taxon>
        <taxon>Sar</taxon>
        <taxon>Alveolata</taxon>
        <taxon>Dinophyceae</taxon>
        <taxon>Suessiales</taxon>
        <taxon>Symbiodiniaceae</taxon>
        <taxon>Symbiodinium</taxon>
    </lineage>
</organism>
<dbReference type="SMART" id="SM00054">
    <property type="entry name" value="EFh"/>
    <property type="match status" value="1"/>
</dbReference>
<evidence type="ECO:0000256" key="1">
    <source>
        <dbReference type="ARBA" id="ARBA00022837"/>
    </source>
</evidence>
<dbReference type="InterPro" id="IPR018247">
    <property type="entry name" value="EF_Hand_1_Ca_BS"/>
</dbReference>
<keyword evidence="1" id="KW-0106">Calcium</keyword>
<dbReference type="AlphaFoldDB" id="A0A1Q9E4L5"/>
<dbReference type="InterPro" id="IPR011992">
    <property type="entry name" value="EF-hand-dom_pair"/>
</dbReference>
<dbReference type="EMBL" id="LSRX01000266">
    <property type="protein sequence ID" value="OLQ02343.1"/>
    <property type="molecule type" value="Genomic_DNA"/>
</dbReference>